<reference evidence="1 2" key="1">
    <citation type="submission" date="2021-06" db="EMBL/GenBank/DDBJ databases">
        <title>Caerostris extrusa draft genome.</title>
        <authorList>
            <person name="Kono N."/>
            <person name="Arakawa K."/>
        </authorList>
    </citation>
    <scope>NUCLEOTIDE SEQUENCE [LARGE SCALE GENOMIC DNA]</scope>
</reference>
<evidence type="ECO:0000313" key="2">
    <source>
        <dbReference type="Proteomes" id="UP001054945"/>
    </source>
</evidence>
<keyword evidence="2" id="KW-1185">Reference proteome</keyword>
<organism evidence="1 2">
    <name type="scientific">Caerostris extrusa</name>
    <name type="common">Bark spider</name>
    <name type="synonym">Caerostris bankana</name>
    <dbReference type="NCBI Taxonomy" id="172846"/>
    <lineage>
        <taxon>Eukaryota</taxon>
        <taxon>Metazoa</taxon>
        <taxon>Ecdysozoa</taxon>
        <taxon>Arthropoda</taxon>
        <taxon>Chelicerata</taxon>
        <taxon>Arachnida</taxon>
        <taxon>Araneae</taxon>
        <taxon>Araneomorphae</taxon>
        <taxon>Entelegynae</taxon>
        <taxon>Araneoidea</taxon>
        <taxon>Araneidae</taxon>
        <taxon>Caerostris</taxon>
    </lineage>
</organism>
<accession>A0AAV4PSE8</accession>
<comment type="caution">
    <text evidence="1">The sequence shown here is derived from an EMBL/GenBank/DDBJ whole genome shotgun (WGS) entry which is preliminary data.</text>
</comment>
<sequence length="115" mass="12310">MSLFADNGNVFFYSFCSDLEWDPHGSPGTTLSLRPLSGMGDASFNSTPLTRAVFDSALSGVECACAVDDAGSRAKAYVHQFTSTVLLVPQTILRGKEVLPIAEFCCFLSLSSQMS</sequence>
<proteinExistence type="predicted"/>
<dbReference type="Proteomes" id="UP001054945">
    <property type="component" value="Unassembled WGS sequence"/>
</dbReference>
<dbReference type="AlphaFoldDB" id="A0AAV4PSE8"/>
<gene>
    <name evidence="1" type="ORF">CEXT_802011</name>
</gene>
<evidence type="ECO:0000313" key="1">
    <source>
        <dbReference type="EMBL" id="GIX99048.1"/>
    </source>
</evidence>
<protein>
    <submittedName>
        <fullName evidence="1">Uncharacterized protein</fullName>
    </submittedName>
</protein>
<dbReference type="EMBL" id="BPLR01004999">
    <property type="protein sequence ID" value="GIX99048.1"/>
    <property type="molecule type" value="Genomic_DNA"/>
</dbReference>
<name>A0AAV4PSE8_CAEEX</name>